<evidence type="ECO:0000313" key="5">
    <source>
        <dbReference type="Proteomes" id="UP000789342"/>
    </source>
</evidence>
<feature type="compositionally biased region" description="Basic and acidic residues" evidence="2">
    <location>
        <begin position="514"/>
        <end position="556"/>
    </location>
</feature>
<sequence length="916" mass="104086">MSVQEMNTSNTLSMDELIEPDIVEPKKWQSEVLSVRDPEYNAESTYKSPFSSTGSLATFVNTSSISENEMSPSEYYQEVSSWESKPLSTNESSLSLPSYNTPQPRRRTLSSTSRSQERFSMHELGSVDLISGMNSKQYLSPTRHSVALDNGFDRMMGGNSNENRERNLDRERIGNAGKGFGSLISDDGEKESIAELIANVKDEDAFKLAQKITQMHASQKSPSPVLEVKSVKTIERNDVSSSQDHCLRPSEATLSKSEDCKKYLEEKYREIFKIIENHETYHPVRPLRERQAIVNRGGNEYMDSVLSDRTDHQVSTKRMEKSLSDRQKEDISQIGVMKNDMDSRAGQVLEGAVQHDKIDSSVNGDVENEETRFIKEIENHMSNKNLRSHRRLSQIFIPTSPHEENELGSPTGSGRGIKHSRAQSLNSITTPSHEDISKSKSRGWSLHLFKRKDKKLRKKFLKGHQKPLNDNKGVGIVEELFDDLPSSSNSQRNLTDSSSNDQTPRSSAEFTHSSSDKERGDSREMQNENIKFDRGSSKAHDDKRLIKDDNSEDHNAYNRWNSFGTSTGLSDSSIESTKDVMVGNPKIRIITSKDPDSPGYSNMHRSLSEENKTIEITTEYEGDSEGDNEPELLGETVSVKLDVLPNELVREVMKLQEKGRIPPNDDNSHYIELDIGLCKNFKFNRLVGHGVDLLELRVSLGNKQKSIDTQETEELIMTQCDNSIEETEKILEINEEKLFKTQGIIRAKDQRFIDDVDVPLVQSPISTEGVAHFQEVIIPKDFVSSTETLHKLKRRIDEEVEALNDTMVIMESTVKNIENQHVSLKEDIKVMLDQIQELTLEVNNDYFRQLKVLEDDIHLLIAEQKKSSVLDIFYLTMSYVLAGIMFMFCLIVAGFKIAKRILSLPRKAWRVFSYSR</sequence>
<evidence type="ECO:0000256" key="2">
    <source>
        <dbReference type="SAM" id="MobiDB-lite"/>
    </source>
</evidence>
<keyword evidence="5" id="KW-1185">Reference proteome</keyword>
<name>A0A9N8ZV96_9GLOM</name>
<feature type="compositionally biased region" description="Polar residues" evidence="2">
    <location>
        <begin position="485"/>
        <end position="513"/>
    </location>
</feature>
<feature type="region of interest" description="Disordered" evidence="2">
    <location>
        <begin position="484"/>
        <end position="573"/>
    </location>
</feature>
<dbReference type="OrthoDB" id="2290256at2759"/>
<evidence type="ECO:0000313" key="4">
    <source>
        <dbReference type="EMBL" id="CAG8507952.1"/>
    </source>
</evidence>
<dbReference type="AlphaFoldDB" id="A0A9N8ZV96"/>
<reference evidence="4" key="1">
    <citation type="submission" date="2021-06" db="EMBL/GenBank/DDBJ databases">
        <authorList>
            <person name="Kallberg Y."/>
            <person name="Tangrot J."/>
            <person name="Rosling A."/>
        </authorList>
    </citation>
    <scope>NUCLEOTIDE SEQUENCE</scope>
    <source>
        <strain evidence="4">CL551</strain>
    </source>
</reference>
<evidence type="ECO:0000256" key="3">
    <source>
        <dbReference type="SAM" id="Phobius"/>
    </source>
</evidence>
<protein>
    <submittedName>
        <fullName evidence="4">10750_t:CDS:1</fullName>
    </submittedName>
</protein>
<keyword evidence="3" id="KW-1133">Transmembrane helix</keyword>
<keyword evidence="3" id="KW-0472">Membrane</keyword>
<feature type="coiled-coil region" evidence="1">
    <location>
        <begin position="800"/>
        <end position="841"/>
    </location>
</feature>
<proteinExistence type="predicted"/>
<organism evidence="4 5">
    <name type="scientific">Acaulospora morrowiae</name>
    <dbReference type="NCBI Taxonomy" id="94023"/>
    <lineage>
        <taxon>Eukaryota</taxon>
        <taxon>Fungi</taxon>
        <taxon>Fungi incertae sedis</taxon>
        <taxon>Mucoromycota</taxon>
        <taxon>Glomeromycotina</taxon>
        <taxon>Glomeromycetes</taxon>
        <taxon>Diversisporales</taxon>
        <taxon>Acaulosporaceae</taxon>
        <taxon>Acaulospora</taxon>
    </lineage>
</organism>
<feature type="region of interest" description="Disordered" evidence="2">
    <location>
        <begin position="398"/>
        <end position="440"/>
    </location>
</feature>
<feature type="compositionally biased region" description="Polar residues" evidence="2">
    <location>
        <begin position="87"/>
        <end position="103"/>
    </location>
</feature>
<dbReference type="EMBL" id="CAJVPV010001776">
    <property type="protein sequence ID" value="CAG8507952.1"/>
    <property type="molecule type" value="Genomic_DNA"/>
</dbReference>
<comment type="caution">
    <text evidence="4">The sequence shown here is derived from an EMBL/GenBank/DDBJ whole genome shotgun (WGS) entry which is preliminary data.</text>
</comment>
<feature type="transmembrane region" description="Helical" evidence="3">
    <location>
        <begin position="872"/>
        <end position="898"/>
    </location>
</feature>
<keyword evidence="1" id="KW-0175">Coiled coil</keyword>
<feature type="compositionally biased region" description="Polar residues" evidence="2">
    <location>
        <begin position="422"/>
        <end position="431"/>
    </location>
</feature>
<evidence type="ECO:0000256" key="1">
    <source>
        <dbReference type="SAM" id="Coils"/>
    </source>
</evidence>
<accession>A0A9N8ZV96</accession>
<feature type="region of interest" description="Disordered" evidence="2">
    <location>
        <begin position="87"/>
        <end position="118"/>
    </location>
</feature>
<gene>
    <name evidence="4" type="ORF">AMORRO_LOCUS3582</name>
</gene>
<dbReference type="Proteomes" id="UP000789342">
    <property type="component" value="Unassembled WGS sequence"/>
</dbReference>
<keyword evidence="3" id="KW-0812">Transmembrane</keyword>
<feature type="compositionally biased region" description="Polar residues" evidence="2">
    <location>
        <begin position="558"/>
        <end position="573"/>
    </location>
</feature>